<proteinExistence type="predicted"/>
<dbReference type="EMBL" id="JAWCUD010000002">
    <property type="protein sequence ID" value="MDU0201417.1"/>
    <property type="molecule type" value="Genomic_DNA"/>
</dbReference>
<dbReference type="RefSeq" id="WP_315951177.1">
    <property type="nucleotide sequence ID" value="NZ_JAWCUD010000002.1"/>
</dbReference>
<gene>
    <name evidence="1" type="ORF">RQP52_09965</name>
</gene>
<dbReference type="Proteomes" id="UP001260980">
    <property type="component" value="Unassembled WGS sequence"/>
</dbReference>
<organism evidence="1 2">
    <name type="scientific">Paenibacillus violae</name>
    <dbReference type="NCBI Taxonomy" id="3077234"/>
    <lineage>
        <taxon>Bacteria</taxon>
        <taxon>Bacillati</taxon>
        <taxon>Bacillota</taxon>
        <taxon>Bacilli</taxon>
        <taxon>Bacillales</taxon>
        <taxon>Paenibacillaceae</taxon>
        <taxon>Paenibacillus</taxon>
    </lineage>
</organism>
<comment type="caution">
    <text evidence="1">The sequence shown here is derived from an EMBL/GenBank/DDBJ whole genome shotgun (WGS) entry which is preliminary data.</text>
</comment>
<sequence>MGCNNLSEGYKQTAAMLRKLAAEKTSKIKEIEQQEERFLVNKMNFRCCRLTGE</sequence>
<keyword evidence="2" id="KW-1185">Reference proteome</keyword>
<evidence type="ECO:0000313" key="1">
    <source>
        <dbReference type="EMBL" id="MDU0201417.1"/>
    </source>
</evidence>
<accession>A0ABU3RC62</accession>
<name>A0ABU3RC62_9BACL</name>
<evidence type="ECO:0000313" key="2">
    <source>
        <dbReference type="Proteomes" id="UP001260980"/>
    </source>
</evidence>
<reference evidence="1 2" key="1">
    <citation type="submission" date="2023-10" db="EMBL/GenBank/DDBJ databases">
        <title>Paenibacillus strain PFR10 Genome sequencing and assembly.</title>
        <authorList>
            <person name="Kim I."/>
        </authorList>
    </citation>
    <scope>NUCLEOTIDE SEQUENCE [LARGE SCALE GENOMIC DNA]</scope>
    <source>
        <strain evidence="1 2">PFR10</strain>
    </source>
</reference>
<protein>
    <submittedName>
        <fullName evidence="1">Uncharacterized protein</fullName>
    </submittedName>
</protein>